<keyword evidence="3" id="KW-1185">Reference proteome</keyword>
<feature type="compositionally biased region" description="Basic and acidic residues" evidence="1">
    <location>
        <begin position="438"/>
        <end position="453"/>
    </location>
</feature>
<dbReference type="Proteomes" id="UP001285441">
    <property type="component" value="Unassembled WGS sequence"/>
</dbReference>
<organism evidence="2 3">
    <name type="scientific">Podospora didyma</name>
    <dbReference type="NCBI Taxonomy" id="330526"/>
    <lineage>
        <taxon>Eukaryota</taxon>
        <taxon>Fungi</taxon>
        <taxon>Dikarya</taxon>
        <taxon>Ascomycota</taxon>
        <taxon>Pezizomycotina</taxon>
        <taxon>Sordariomycetes</taxon>
        <taxon>Sordariomycetidae</taxon>
        <taxon>Sordariales</taxon>
        <taxon>Podosporaceae</taxon>
        <taxon>Podospora</taxon>
    </lineage>
</organism>
<evidence type="ECO:0000256" key="1">
    <source>
        <dbReference type="SAM" id="MobiDB-lite"/>
    </source>
</evidence>
<feature type="compositionally biased region" description="Polar residues" evidence="1">
    <location>
        <begin position="1"/>
        <end position="12"/>
    </location>
</feature>
<feature type="compositionally biased region" description="Pro residues" evidence="1">
    <location>
        <begin position="468"/>
        <end position="481"/>
    </location>
</feature>
<feature type="compositionally biased region" description="Polar residues" evidence="1">
    <location>
        <begin position="584"/>
        <end position="594"/>
    </location>
</feature>
<feature type="region of interest" description="Disordered" evidence="1">
    <location>
        <begin position="744"/>
        <end position="766"/>
    </location>
</feature>
<feature type="region of interest" description="Disordered" evidence="1">
    <location>
        <begin position="210"/>
        <end position="646"/>
    </location>
</feature>
<proteinExistence type="predicted"/>
<reference evidence="2" key="2">
    <citation type="submission" date="2023-06" db="EMBL/GenBank/DDBJ databases">
        <authorList>
            <consortium name="Lawrence Berkeley National Laboratory"/>
            <person name="Haridas S."/>
            <person name="Hensen N."/>
            <person name="Bonometti L."/>
            <person name="Westerberg I."/>
            <person name="Brannstrom I.O."/>
            <person name="Guillou S."/>
            <person name="Cros-Aarteil S."/>
            <person name="Calhoun S."/>
            <person name="Kuo A."/>
            <person name="Mondo S."/>
            <person name="Pangilinan J."/>
            <person name="Riley R."/>
            <person name="LaButti K."/>
            <person name="Andreopoulos B."/>
            <person name="Lipzen A."/>
            <person name="Chen C."/>
            <person name="Yanf M."/>
            <person name="Daum C."/>
            <person name="Ng V."/>
            <person name="Clum A."/>
            <person name="Steindorff A."/>
            <person name="Ohm R."/>
            <person name="Martin F."/>
            <person name="Silar P."/>
            <person name="Natvig D."/>
            <person name="Lalanne C."/>
            <person name="Gautier V."/>
            <person name="Ament-velasquez S.L."/>
            <person name="Kruys A."/>
            <person name="Hutchinson M.I."/>
            <person name="Powell A.J."/>
            <person name="Barry K."/>
            <person name="Miller A.N."/>
            <person name="Grigoriev I.V."/>
            <person name="Debuchy R."/>
            <person name="Gladieux P."/>
            <person name="Thoren M.H."/>
            <person name="Johannesson H."/>
        </authorList>
    </citation>
    <scope>NUCLEOTIDE SEQUENCE</scope>
    <source>
        <strain evidence="2">CBS 232.78</strain>
    </source>
</reference>
<protein>
    <submittedName>
        <fullName evidence="2">Uncharacterized protein</fullName>
    </submittedName>
</protein>
<feature type="compositionally biased region" description="Polar residues" evidence="1">
    <location>
        <begin position="210"/>
        <end position="240"/>
    </location>
</feature>
<gene>
    <name evidence="2" type="ORF">B0H63DRAFT_482620</name>
</gene>
<accession>A0AAE0KEN4</accession>
<dbReference type="EMBL" id="JAULSW010000007">
    <property type="protein sequence ID" value="KAK3375333.1"/>
    <property type="molecule type" value="Genomic_DNA"/>
</dbReference>
<feature type="compositionally biased region" description="Polar residues" evidence="1">
    <location>
        <begin position="261"/>
        <end position="272"/>
    </location>
</feature>
<sequence length="781" mass="83428">MMDTATLQTPKSGRSRFSKALPTPPGGSSYLSFATRGSSFPHQQEQQLPQLPQLPPQLPQLQLQSQLPPLPPSASTPTTAVTRKQLPPIQTGPPLPPPKELEREIEESKQRVRDREREWEVTMALASPLNSPLPPLPLTSSARTAGLPPMAIPRRPVGGGGSASVVASPPSYSALPLVSVVSPAPPVLPSVSPQSELSPVGSLSSLLSAYSNHTSESTPRSSTNSANDINAKASYTTAPSGQPVRLDGPAATLPALPFEHNAQNQEYSTGGPWTSGAGDRELPPPPPLKDIQRRPTPPVLETSHQSQVGQSPTAGHTAYSPASYSPQQPGQLWRRRSQRSDKSLAVPELKLVSTNGSTAESTQNPSQSGLGNLDSQSQPRSLDQLASSRPAAKARVPLPRSSNANLPGRNIRPVASRQQIVSEEEKEENAETMGQKASKLDKGTKESSKHDETQTVPTYDGASQAPHKPLPIPTPSLPRLPTPEYETSDFKHPVLETIVSPLSPASSPELGVEAKSAEHQVRHVPSSSSLVPKRVPVGLPSSPAVNRDRAAKPRGQFSARSSSRPGDTSPAAIRRDLAGPGNMQGPNQREQPSLPQGIRAVSENGSTASVETLKPKPHLGNGNTSAPRVLPTGESATDETELTDHPGAALFPRNWYKPLPSDVVMDAQPLSDKNLRCLTNHRYMTSNRQRYNPIACRTCGHKDRNAECFICSACHLNVCVSCNHGLRMSKGDLKRLVHQIEEKKRTAAEKDGTAIKGRPDSDTVTPKAAEELALAIASDGR</sequence>
<comment type="caution">
    <text evidence="2">The sequence shown here is derived from an EMBL/GenBank/DDBJ whole genome shotgun (WGS) entry which is preliminary data.</text>
</comment>
<feature type="region of interest" description="Disordered" evidence="1">
    <location>
        <begin position="1"/>
        <end position="169"/>
    </location>
</feature>
<feature type="compositionally biased region" description="Polar residues" evidence="1">
    <location>
        <begin position="302"/>
        <end position="330"/>
    </location>
</feature>
<name>A0AAE0KEN4_9PEZI</name>
<evidence type="ECO:0000313" key="2">
    <source>
        <dbReference type="EMBL" id="KAK3375333.1"/>
    </source>
</evidence>
<feature type="compositionally biased region" description="Polar residues" evidence="1">
    <location>
        <begin position="352"/>
        <end position="387"/>
    </location>
</feature>
<feature type="compositionally biased region" description="Basic and acidic residues" evidence="1">
    <location>
        <begin position="744"/>
        <end position="761"/>
    </location>
</feature>
<dbReference type="AlphaFoldDB" id="A0AAE0KEN4"/>
<reference evidence="2" key="1">
    <citation type="journal article" date="2023" name="Mol. Phylogenet. Evol.">
        <title>Genome-scale phylogeny and comparative genomics of the fungal order Sordariales.</title>
        <authorList>
            <person name="Hensen N."/>
            <person name="Bonometti L."/>
            <person name="Westerberg I."/>
            <person name="Brannstrom I.O."/>
            <person name="Guillou S."/>
            <person name="Cros-Aarteil S."/>
            <person name="Calhoun S."/>
            <person name="Haridas S."/>
            <person name="Kuo A."/>
            <person name="Mondo S."/>
            <person name="Pangilinan J."/>
            <person name="Riley R."/>
            <person name="LaButti K."/>
            <person name="Andreopoulos B."/>
            <person name="Lipzen A."/>
            <person name="Chen C."/>
            <person name="Yan M."/>
            <person name="Daum C."/>
            <person name="Ng V."/>
            <person name="Clum A."/>
            <person name="Steindorff A."/>
            <person name="Ohm R.A."/>
            <person name="Martin F."/>
            <person name="Silar P."/>
            <person name="Natvig D.O."/>
            <person name="Lalanne C."/>
            <person name="Gautier V."/>
            <person name="Ament-Velasquez S.L."/>
            <person name="Kruys A."/>
            <person name="Hutchinson M.I."/>
            <person name="Powell A.J."/>
            <person name="Barry K."/>
            <person name="Miller A.N."/>
            <person name="Grigoriev I.V."/>
            <person name="Debuchy R."/>
            <person name="Gladieux P."/>
            <person name="Hiltunen Thoren M."/>
            <person name="Johannesson H."/>
        </authorList>
    </citation>
    <scope>NUCLEOTIDE SEQUENCE</scope>
    <source>
        <strain evidence="2">CBS 232.78</strain>
    </source>
</reference>
<feature type="compositionally biased region" description="Polar residues" evidence="1">
    <location>
        <begin position="29"/>
        <end position="42"/>
    </location>
</feature>
<evidence type="ECO:0000313" key="3">
    <source>
        <dbReference type="Proteomes" id="UP001285441"/>
    </source>
</evidence>
<feature type="compositionally biased region" description="Basic and acidic residues" evidence="1">
    <location>
        <begin position="99"/>
        <end position="120"/>
    </location>
</feature>